<dbReference type="Proteomes" id="UP000887540">
    <property type="component" value="Unplaced"/>
</dbReference>
<dbReference type="PANTHER" id="PTHR11941:SF171">
    <property type="entry name" value="SD19268P"/>
    <property type="match status" value="1"/>
</dbReference>
<dbReference type="InterPro" id="IPR018376">
    <property type="entry name" value="Enoyl-CoA_hyd/isom_CS"/>
</dbReference>
<evidence type="ECO:0000256" key="1">
    <source>
        <dbReference type="ARBA" id="ARBA00005254"/>
    </source>
</evidence>
<dbReference type="InterPro" id="IPR014748">
    <property type="entry name" value="Enoyl-CoA_hydra_C"/>
</dbReference>
<dbReference type="Gene3D" id="1.10.12.10">
    <property type="entry name" value="Lyase 2-enoyl-coa Hydratase, Chain A, domain 2"/>
    <property type="match status" value="1"/>
</dbReference>
<accession>A0A914EH80</accession>
<dbReference type="PROSITE" id="PS00166">
    <property type="entry name" value="ENOYL_COA_HYDRATASE"/>
    <property type="match status" value="1"/>
</dbReference>
<evidence type="ECO:0000256" key="2">
    <source>
        <dbReference type="ARBA" id="ARBA00023239"/>
    </source>
</evidence>
<proteinExistence type="inferred from homology"/>
<dbReference type="GO" id="GO:0005739">
    <property type="term" value="C:mitochondrion"/>
    <property type="evidence" value="ECO:0007669"/>
    <property type="project" value="TreeGrafter"/>
</dbReference>
<evidence type="ECO:0000256" key="3">
    <source>
        <dbReference type="RuleBase" id="RU003707"/>
    </source>
</evidence>
<dbReference type="FunFam" id="1.10.12.10:FF:000001">
    <property type="entry name" value="Probable enoyl-CoA hydratase, mitochondrial"/>
    <property type="match status" value="1"/>
</dbReference>
<reference evidence="5" key="1">
    <citation type="submission" date="2022-11" db="UniProtKB">
        <authorList>
            <consortium name="WormBaseParasite"/>
        </authorList>
    </citation>
    <scope>IDENTIFICATION</scope>
</reference>
<protein>
    <submittedName>
        <fullName evidence="5">Enoyl-CoA hydratase</fullName>
    </submittedName>
</protein>
<keyword evidence="2" id="KW-0456">Lyase</keyword>
<dbReference type="SUPFAM" id="SSF52096">
    <property type="entry name" value="ClpP/crotonase"/>
    <property type="match status" value="1"/>
</dbReference>
<sequence>MLKLVNPLLFSYIRPSEIPIRLCSASSKLPVKLEKLENENKGIALLRMDLPEKKNAFSAIMVKTFRKILYDLKFDKEVRVLILKSDVPGVFCSGADLKERLNFSVDDFLNSDTHPKYVTHEVAKLPFPTIAAIEGYALGGGLELALACDIRVATNEAKLGLVEAKLGIIPGAGGTQWLSRAVGLSLAKELIFTGRMITGKDAAEIGLVSHALEKDAFSKGMEIAKEILKTGPIAVRMAKIAIDQGAQMDINSGLTVEQQCYAQVIPTEDRVEALKAFSEKRTPVFKGK</sequence>
<evidence type="ECO:0000313" key="4">
    <source>
        <dbReference type="Proteomes" id="UP000887540"/>
    </source>
</evidence>
<dbReference type="GO" id="GO:0004300">
    <property type="term" value="F:enoyl-CoA hydratase activity"/>
    <property type="evidence" value="ECO:0007669"/>
    <property type="project" value="UniProtKB-ARBA"/>
</dbReference>
<dbReference type="Pfam" id="PF00378">
    <property type="entry name" value="ECH_1"/>
    <property type="match status" value="1"/>
</dbReference>
<dbReference type="InterPro" id="IPR029045">
    <property type="entry name" value="ClpP/crotonase-like_dom_sf"/>
</dbReference>
<comment type="similarity">
    <text evidence="1 3">Belongs to the enoyl-CoA hydratase/isomerase family.</text>
</comment>
<name>A0A914EH80_9BILA</name>
<evidence type="ECO:0000313" key="5">
    <source>
        <dbReference type="WBParaSite" id="ACRNAN_scaffold833.g8515.t1"/>
    </source>
</evidence>
<dbReference type="InterPro" id="IPR001753">
    <property type="entry name" value="Enoyl-CoA_hydra/iso"/>
</dbReference>
<organism evidence="4 5">
    <name type="scientific">Acrobeloides nanus</name>
    <dbReference type="NCBI Taxonomy" id="290746"/>
    <lineage>
        <taxon>Eukaryota</taxon>
        <taxon>Metazoa</taxon>
        <taxon>Ecdysozoa</taxon>
        <taxon>Nematoda</taxon>
        <taxon>Chromadorea</taxon>
        <taxon>Rhabditida</taxon>
        <taxon>Tylenchina</taxon>
        <taxon>Cephalobomorpha</taxon>
        <taxon>Cephaloboidea</taxon>
        <taxon>Cephalobidae</taxon>
        <taxon>Acrobeloides</taxon>
    </lineage>
</organism>
<dbReference type="WBParaSite" id="ACRNAN_scaffold833.g8515.t1">
    <property type="protein sequence ID" value="ACRNAN_scaffold833.g8515.t1"/>
    <property type="gene ID" value="ACRNAN_scaffold833.g8515"/>
</dbReference>
<dbReference type="GO" id="GO:0006635">
    <property type="term" value="P:fatty acid beta-oxidation"/>
    <property type="evidence" value="ECO:0007669"/>
    <property type="project" value="TreeGrafter"/>
</dbReference>
<dbReference type="Gene3D" id="3.90.226.10">
    <property type="entry name" value="2-enoyl-CoA Hydratase, Chain A, domain 1"/>
    <property type="match status" value="1"/>
</dbReference>
<keyword evidence="4" id="KW-1185">Reference proteome</keyword>
<dbReference type="PANTHER" id="PTHR11941">
    <property type="entry name" value="ENOYL-COA HYDRATASE-RELATED"/>
    <property type="match status" value="1"/>
</dbReference>
<dbReference type="FunFam" id="3.90.226.10:FF:000009">
    <property type="entry name" value="Carnitinyl-CoA dehydratase"/>
    <property type="match status" value="1"/>
</dbReference>
<dbReference type="CDD" id="cd06558">
    <property type="entry name" value="crotonase-like"/>
    <property type="match status" value="1"/>
</dbReference>
<dbReference type="AlphaFoldDB" id="A0A914EH80"/>